<reference evidence="3" key="2">
    <citation type="submission" date="2020-09" db="EMBL/GenBank/DDBJ databases">
        <authorList>
            <person name="Sun Q."/>
            <person name="Ohkuma M."/>
        </authorList>
    </citation>
    <scope>NUCLEOTIDE SEQUENCE</scope>
    <source>
        <strain evidence="3">JCM 4815</strain>
    </source>
</reference>
<keyword evidence="4" id="KW-1185">Reference proteome</keyword>
<sequence>MTRHCCTAMTNQADWHCDQHDAPFDCPEALVHFNAHFQEYGLIVHDGGASSIGIDFCPWCGQRLPESQRDRWFDELETRGIDPWEDDIPDEFQDARRLSSTPWPRKGQQVVPRTTSTSTSGSGPAGS</sequence>
<reference evidence="3" key="1">
    <citation type="journal article" date="2014" name="Int. J. Syst. Evol. Microbiol.">
        <title>Complete genome sequence of Corynebacterium casei LMG S-19264T (=DSM 44701T), isolated from a smear-ripened cheese.</title>
        <authorList>
            <consortium name="US DOE Joint Genome Institute (JGI-PGF)"/>
            <person name="Walter F."/>
            <person name="Albersmeier A."/>
            <person name="Kalinowski J."/>
            <person name="Ruckert C."/>
        </authorList>
    </citation>
    <scope>NUCLEOTIDE SEQUENCE</scope>
    <source>
        <strain evidence="3">JCM 4815</strain>
    </source>
</reference>
<accession>A0A918PZE4</accession>
<gene>
    <name evidence="3" type="ORF">GCM10010365_55520</name>
</gene>
<proteinExistence type="predicted"/>
<evidence type="ECO:0000313" key="4">
    <source>
        <dbReference type="Proteomes" id="UP000622166"/>
    </source>
</evidence>
<evidence type="ECO:0000313" key="3">
    <source>
        <dbReference type="EMBL" id="GGZ28079.1"/>
    </source>
</evidence>
<dbReference type="AlphaFoldDB" id="A0A918PZE4"/>
<feature type="domain" description="DUF6980" evidence="2">
    <location>
        <begin position="3"/>
        <end position="96"/>
    </location>
</feature>
<dbReference type="Proteomes" id="UP000622166">
    <property type="component" value="Unassembled WGS sequence"/>
</dbReference>
<feature type="compositionally biased region" description="Low complexity" evidence="1">
    <location>
        <begin position="114"/>
        <end position="127"/>
    </location>
</feature>
<evidence type="ECO:0000256" key="1">
    <source>
        <dbReference type="SAM" id="MobiDB-lite"/>
    </source>
</evidence>
<dbReference type="RefSeq" id="WP_229859480.1">
    <property type="nucleotide sequence ID" value="NZ_BMVW01000013.1"/>
</dbReference>
<dbReference type="Pfam" id="PF22400">
    <property type="entry name" value="DUF6980"/>
    <property type="match status" value="1"/>
</dbReference>
<dbReference type="InterPro" id="IPR053918">
    <property type="entry name" value="DUF6980"/>
</dbReference>
<organism evidence="3 4">
    <name type="scientific">Streptomyces poonensis</name>
    <dbReference type="NCBI Taxonomy" id="68255"/>
    <lineage>
        <taxon>Bacteria</taxon>
        <taxon>Bacillati</taxon>
        <taxon>Actinomycetota</taxon>
        <taxon>Actinomycetes</taxon>
        <taxon>Kitasatosporales</taxon>
        <taxon>Streptomycetaceae</taxon>
        <taxon>Streptomyces</taxon>
    </lineage>
</organism>
<evidence type="ECO:0000259" key="2">
    <source>
        <dbReference type="Pfam" id="PF22400"/>
    </source>
</evidence>
<dbReference type="EMBL" id="BMVW01000013">
    <property type="protein sequence ID" value="GGZ28079.1"/>
    <property type="molecule type" value="Genomic_DNA"/>
</dbReference>
<name>A0A918PZE4_9ACTN</name>
<feature type="region of interest" description="Disordered" evidence="1">
    <location>
        <begin position="95"/>
        <end position="127"/>
    </location>
</feature>
<protein>
    <recommendedName>
        <fullName evidence="2">DUF6980 domain-containing protein</fullName>
    </recommendedName>
</protein>
<comment type="caution">
    <text evidence="3">The sequence shown here is derived from an EMBL/GenBank/DDBJ whole genome shotgun (WGS) entry which is preliminary data.</text>
</comment>